<keyword evidence="2 8" id="KW-0378">Hydrolase</keyword>
<evidence type="ECO:0000256" key="1">
    <source>
        <dbReference type="ARBA" id="ARBA00007401"/>
    </source>
</evidence>
<dbReference type="Pfam" id="PF02837">
    <property type="entry name" value="Glyco_hydro_2_N"/>
    <property type="match status" value="1"/>
</dbReference>
<dbReference type="InterPro" id="IPR008979">
    <property type="entry name" value="Galactose-bd-like_sf"/>
</dbReference>
<dbReference type="AlphaFoldDB" id="A0A5J5G847"/>
<evidence type="ECO:0000256" key="4">
    <source>
        <dbReference type="SAM" id="MobiDB-lite"/>
    </source>
</evidence>
<evidence type="ECO:0000259" key="6">
    <source>
        <dbReference type="Pfam" id="PF02836"/>
    </source>
</evidence>
<dbReference type="Gene3D" id="2.60.120.260">
    <property type="entry name" value="Galactose-binding domain-like"/>
    <property type="match status" value="1"/>
</dbReference>
<name>A0A5J5G847_9BACL</name>
<dbReference type="SUPFAM" id="SSF51445">
    <property type="entry name" value="(Trans)glycosidases"/>
    <property type="match status" value="1"/>
</dbReference>
<dbReference type="Gene3D" id="3.20.20.80">
    <property type="entry name" value="Glycosidases"/>
    <property type="match status" value="1"/>
</dbReference>
<dbReference type="InterPro" id="IPR036156">
    <property type="entry name" value="Beta-gal/glucu_dom_sf"/>
</dbReference>
<comment type="similarity">
    <text evidence="1">Belongs to the glycosyl hydrolase 2 family.</text>
</comment>
<dbReference type="Gene3D" id="2.60.40.10">
    <property type="entry name" value="Immunoglobulins"/>
    <property type="match status" value="1"/>
</dbReference>
<dbReference type="PANTHER" id="PTHR42732:SF3">
    <property type="entry name" value="HYDROLASE"/>
    <property type="match status" value="1"/>
</dbReference>
<dbReference type="Pfam" id="PF00703">
    <property type="entry name" value="Glyco_hydro_2"/>
    <property type="match status" value="1"/>
</dbReference>
<evidence type="ECO:0000259" key="5">
    <source>
        <dbReference type="Pfam" id="PF00703"/>
    </source>
</evidence>
<reference evidence="8 9" key="1">
    <citation type="submission" date="2019-09" db="EMBL/GenBank/DDBJ databases">
        <title>Bacillus ochoae sp. nov., Paenibacillus whitsoniae sp. nov., Paenibacillus spiritus sp. nov. Isolated from the Mars Exploration Rover during spacecraft assembly.</title>
        <authorList>
            <person name="Seuylemezian A."/>
            <person name="Vaishampayan P."/>
        </authorList>
    </citation>
    <scope>NUCLEOTIDE SEQUENCE [LARGE SCALE GENOMIC DNA]</scope>
    <source>
        <strain evidence="8 9">MER_111</strain>
    </source>
</reference>
<feature type="domain" description="Glycosyl hydrolases family 2 sugar binding" evidence="7">
    <location>
        <begin position="68"/>
        <end position="202"/>
    </location>
</feature>
<protein>
    <submittedName>
        <fullName evidence="8">Glycoside hydrolase family 2</fullName>
    </submittedName>
</protein>
<dbReference type="InterPro" id="IPR051913">
    <property type="entry name" value="GH2_Domain-Containing"/>
</dbReference>
<gene>
    <name evidence="8" type="ORF">F4V43_11235</name>
</gene>
<organism evidence="8 9">
    <name type="scientific">Paenibacillus spiritus</name>
    <dbReference type="NCBI Taxonomy" id="2496557"/>
    <lineage>
        <taxon>Bacteria</taxon>
        <taxon>Bacillati</taxon>
        <taxon>Bacillota</taxon>
        <taxon>Bacilli</taxon>
        <taxon>Bacillales</taxon>
        <taxon>Paenibacillaceae</taxon>
        <taxon>Paenibacillus</taxon>
    </lineage>
</organism>
<dbReference type="SUPFAM" id="SSF49785">
    <property type="entry name" value="Galactose-binding domain-like"/>
    <property type="match status" value="1"/>
</dbReference>
<feature type="region of interest" description="Disordered" evidence="4">
    <location>
        <begin position="1"/>
        <end position="26"/>
    </location>
</feature>
<feature type="domain" description="Glycoside hydrolase family 2 immunoglobulin-like beta-sandwich" evidence="5">
    <location>
        <begin position="303"/>
        <end position="335"/>
    </location>
</feature>
<dbReference type="InterPro" id="IPR006103">
    <property type="entry name" value="Glyco_hydro_2_cat"/>
</dbReference>
<feature type="domain" description="Glycoside hydrolase family 2 catalytic" evidence="6">
    <location>
        <begin position="338"/>
        <end position="498"/>
    </location>
</feature>
<keyword evidence="3" id="KW-0326">Glycosidase</keyword>
<dbReference type="InterPro" id="IPR017853">
    <property type="entry name" value="GH"/>
</dbReference>
<dbReference type="GO" id="GO:0004553">
    <property type="term" value="F:hydrolase activity, hydrolyzing O-glycosyl compounds"/>
    <property type="evidence" value="ECO:0007669"/>
    <property type="project" value="InterPro"/>
</dbReference>
<keyword evidence="9" id="KW-1185">Reference proteome</keyword>
<dbReference type="Pfam" id="PF02836">
    <property type="entry name" value="Glyco_hydro_2_C"/>
    <property type="match status" value="1"/>
</dbReference>
<dbReference type="Proteomes" id="UP000367750">
    <property type="component" value="Unassembled WGS sequence"/>
</dbReference>
<comment type="caution">
    <text evidence="8">The sequence shown here is derived from an EMBL/GenBank/DDBJ whole genome shotgun (WGS) entry which is preliminary data.</text>
</comment>
<evidence type="ECO:0000256" key="2">
    <source>
        <dbReference type="ARBA" id="ARBA00022801"/>
    </source>
</evidence>
<dbReference type="SUPFAM" id="SSF49303">
    <property type="entry name" value="beta-Galactosidase/glucuronidase domain"/>
    <property type="match status" value="1"/>
</dbReference>
<proteinExistence type="inferred from homology"/>
<evidence type="ECO:0000313" key="9">
    <source>
        <dbReference type="Proteomes" id="UP000367750"/>
    </source>
</evidence>
<dbReference type="InterPro" id="IPR013783">
    <property type="entry name" value="Ig-like_fold"/>
</dbReference>
<dbReference type="InterPro" id="IPR006102">
    <property type="entry name" value="Ig-like_GH2"/>
</dbReference>
<dbReference type="GO" id="GO:0005975">
    <property type="term" value="P:carbohydrate metabolic process"/>
    <property type="evidence" value="ECO:0007669"/>
    <property type="project" value="InterPro"/>
</dbReference>
<evidence type="ECO:0000313" key="8">
    <source>
        <dbReference type="EMBL" id="KAA9003980.1"/>
    </source>
</evidence>
<dbReference type="InterPro" id="IPR006104">
    <property type="entry name" value="Glyco_hydro_2_N"/>
</dbReference>
<sequence length="638" mass="72684">MTEIQRQTESEEREGAARREFAAGKDTREHLAAGPEGLAAPDSLIVPSGGLPRAEYPRPQYIREPWVNLNGEWEFAFDDGNQGETEGWQTGGVKLPLTIRVPFAFQSELSGIGERDFHDVVWYRRELELPEAFRNKRTLLHFGAVDYEAKVWVNGILVATHEGGHTPFCADITDALRSEGNTLIVKATDYSRDVTLPRGKQYWKSDSASIFYTRTTGIWQTVWMEAVESCYLERVKLTPDIDRGQIGVMPYIKGGSESRSLKLRAEIAFEGEPVAESVLTVGAAPVPHAIGLPDFNDHGLGRWWSPERPNLYDIVFTLLDGETVLDTVRSYFGMRKVSIESGKICLNNRPYYMKLVLDQGYYPDGNLTPPSDEAIRRDVELTLEMGFNGARKHQKLEDPRYLYWCDKLGLLVWGEAANAYAYSEEYVRRFTREWQECMERDYNHPSIVVWVPLNESWGVPAIAVDRRQQQHALAMYHLTKSLDETRLVVSNDGWEMVDTDLFNIHDYEWREEVLQRRYADTEAAVSAYPGNRKLAVEGYPYRGQPILVTEFGGVAYKKNEWEGWGYSGADSDEDFEARLRAVIGPMLRSPVVQGYCYTQLTDVEQEINGLLTYDRIPKIPLEIIRRINEGEQGDSGEA</sequence>
<dbReference type="PANTHER" id="PTHR42732">
    <property type="entry name" value="BETA-GALACTOSIDASE"/>
    <property type="match status" value="1"/>
</dbReference>
<dbReference type="EMBL" id="VYKK01000015">
    <property type="protein sequence ID" value="KAA9003980.1"/>
    <property type="molecule type" value="Genomic_DNA"/>
</dbReference>
<accession>A0A5J5G847</accession>
<evidence type="ECO:0000259" key="7">
    <source>
        <dbReference type="Pfam" id="PF02837"/>
    </source>
</evidence>
<evidence type="ECO:0000256" key="3">
    <source>
        <dbReference type="ARBA" id="ARBA00023295"/>
    </source>
</evidence>
<dbReference type="RefSeq" id="WP_150458335.1">
    <property type="nucleotide sequence ID" value="NZ_VYKK01000015.1"/>
</dbReference>
<dbReference type="OrthoDB" id="9762066at2"/>